<gene>
    <name evidence="2" type="ORF">MUG84_24595</name>
</gene>
<sequence>MIMITNKRNSKAIRLLLMGGVISTPLFYVAVVIQSFTRTGFDIRRHAISTLTLGDLGWIQSANFFITGLLAIFAAIGMRRLLLGSKGGTWGALLIGVYGIGMVMAGLFRPDPGLSFPPGAPAEIPTSMSGHAALHSVAFFTAFICLIAASVVFARRFASQGERGWSIYCIVSCILAPVLIILGSSISNWIGVIMGCAGIVAFGWVSVLAAKLRAETLKA</sequence>
<keyword evidence="1" id="KW-0812">Transmembrane</keyword>
<proteinExistence type="predicted"/>
<name>A0A9X2B8S8_9BACL</name>
<evidence type="ECO:0000313" key="2">
    <source>
        <dbReference type="EMBL" id="MCJ8014868.1"/>
    </source>
</evidence>
<feature type="transmembrane region" description="Helical" evidence="1">
    <location>
        <begin position="90"/>
        <end position="108"/>
    </location>
</feature>
<dbReference type="InterPro" id="IPR009339">
    <property type="entry name" value="DUF998"/>
</dbReference>
<keyword evidence="3" id="KW-1185">Reference proteome</keyword>
<feature type="transmembrane region" description="Helical" evidence="1">
    <location>
        <begin position="56"/>
        <end position="78"/>
    </location>
</feature>
<feature type="transmembrane region" description="Helical" evidence="1">
    <location>
        <begin position="165"/>
        <end position="183"/>
    </location>
</feature>
<keyword evidence="1" id="KW-1133">Transmembrane helix</keyword>
<dbReference type="EMBL" id="JALIRP010000015">
    <property type="protein sequence ID" value="MCJ8014868.1"/>
    <property type="molecule type" value="Genomic_DNA"/>
</dbReference>
<organism evidence="2 3">
    <name type="scientific">Paenibacillus mangrovi</name>
    <dbReference type="NCBI Taxonomy" id="2931978"/>
    <lineage>
        <taxon>Bacteria</taxon>
        <taxon>Bacillati</taxon>
        <taxon>Bacillota</taxon>
        <taxon>Bacilli</taxon>
        <taxon>Bacillales</taxon>
        <taxon>Paenibacillaceae</taxon>
        <taxon>Paenibacillus</taxon>
    </lineage>
</organism>
<reference evidence="2" key="1">
    <citation type="submission" date="2022-04" db="EMBL/GenBank/DDBJ databases">
        <title>Paenibacillus mangrovi sp. nov., a novel endophytic bacterium isolated from bark of Kandelia candel.</title>
        <authorList>
            <person name="Tuo L."/>
        </authorList>
    </citation>
    <scope>NUCLEOTIDE SEQUENCE</scope>
    <source>
        <strain evidence="2">KQZ6P-2</strain>
    </source>
</reference>
<dbReference type="Pfam" id="PF06197">
    <property type="entry name" value="DUF998"/>
    <property type="match status" value="1"/>
</dbReference>
<dbReference type="AlphaFoldDB" id="A0A9X2B8S8"/>
<feature type="transmembrane region" description="Helical" evidence="1">
    <location>
        <begin position="189"/>
        <end position="210"/>
    </location>
</feature>
<accession>A0A9X2B8S8</accession>
<comment type="caution">
    <text evidence="2">The sequence shown here is derived from an EMBL/GenBank/DDBJ whole genome shotgun (WGS) entry which is preliminary data.</text>
</comment>
<dbReference type="RefSeq" id="WP_244730304.1">
    <property type="nucleotide sequence ID" value="NZ_JALIRP010000015.1"/>
</dbReference>
<keyword evidence="1" id="KW-0472">Membrane</keyword>
<feature type="transmembrane region" description="Helical" evidence="1">
    <location>
        <begin position="128"/>
        <end position="153"/>
    </location>
</feature>
<evidence type="ECO:0000256" key="1">
    <source>
        <dbReference type="SAM" id="Phobius"/>
    </source>
</evidence>
<protein>
    <submittedName>
        <fullName evidence="2">DUF998 domain-containing protein</fullName>
    </submittedName>
</protein>
<dbReference type="Proteomes" id="UP001139347">
    <property type="component" value="Unassembled WGS sequence"/>
</dbReference>
<feature type="transmembrane region" description="Helical" evidence="1">
    <location>
        <begin position="12"/>
        <end position="36"/>
    </location>
</feature>
<evidence type="ECO:0000313" key="3">
    <source>
        <dbReference type="Proteomes" id="UP001139347"/>
    </source>
</evidence>